<feature type="domain" description="Nephrocystin 3-like N-terminal" evidence="2">
    <location>
        <begin position="865"/>
        <end position="1019"/>
    </location>
</feature>
<dbReference type="SUPFAM" id="SSF52540">
    <property type="entry name" value="P-loop containing nucleoside triphosphate hydrolases"/>
    <property type="match status" value="1"/>
</dbReference>
<dbReference type="Proteomes" id="UP001231518">
    <property type="component" value="Chromosome 31"/>
</dbReference>
<evidence type="ECO:0000313" key="3">
    <source>
        <dbReference type="EMBL" id="KAJ8704089.1"/>
    </source>
</evidence>
<keyword evidence="4" id="KW-1185">Reference proteome</keyword>
<dbReference type="Pfam" id="PF24883">
    <property type="entry name" value="NPHP3_N"/>
    <property type="match status" value="1"/>
</dbReference>
<accession>A0AAD7Y6H3</accession>
<evidence type="ECO:0000259" key="2">
    <source>
        <dbReference type="Pfam" id="PF24883"/>
    </source>
</evidence>
<dbReference type="EMBL" id="JARGEI010000032">
    <property type="protein sequence ID" value="KAJ8704089.1"/>
    <property type="molecule type" value="Genomic_DNA"/>
</dbReference>
<organism evidence="3 4">
    <name type="scientific">Mythimna separata</name>
    <name type="common">Oriental armyworm</name>
    <name type="synonym">Pseudaletia separata</name>
    <dbReference type="NCBI Taxonomy" id="271217"/>
    <lineage>
        <taxon>Eukaryota</taxon>
        <taxon>Metazoa</taxon>
        <taxon>Ecdysozoa</taxon>
        <taxon>Arthropoda</taxon>
        <taxon>Hexapoda</taxon>
        <taxon>Insecta</taxon>
        <taxon>Pterygota</taxon>
        <taxon>Neoptera</taxon>
        <taxon>Endopterygota</taxon>
        <taxon>Lepidoptera</taxon>
        <taxon>Glossata</taxon>
        <taxon>Ditrysia</taxon>
        <taxon>Noctuoidea</taxon>
        <taxon>Noctuidae</taxon>
        <taxon>Noctuinae</taxon>
        <taxon>Hadenini</taxon>
        <taxon>Mythimna</taxon>
    </lineage>
</organism>
<proteinExistence type="predicted"/>
<sequence length="1497" mass="172483">MANSKETDSKKYPKRVGTSGIRGPLYETKLLSLIYFRAIHDDNIEEIYLATNVDKVGSFDDICMRVKLKGIKKPMTVFIQAKHRENSNTVFTLNKSDLVDYFNSYLEIRSKFKPNADDVLFNGELDETECLFVIYTTAKGDKKSKKYEGSFADHLDALIGTGDPGSQPSHDAEHVDLLCELVLEEQMTALARLMVKCVYGEFSHNAMLMLMKNELLIKYHVILAQKVFDVADIEPEGHRNASFRKEFFQIDDEYLRIFKDELCTEILKRRNRDNPTESKNSLNFLILLRNITDSETLYKEVGSLFIYKNGKFVLLDKSSPACYGTFLDKINESQENILKTVELAVKECFNQLSQKSIAGQKPDSETADFSTLKFKVPASFGNKDLSIKGSDVKVERKLDDIHSKIVSFIEKAKPNNIITIDDSLGEGFLQLSGGIASAVGNLLVSDESSQLLKFNDDETLLGNLGKKLYCKLKEKYPITDLAQYKFEVQAKVFPKLSITTDEYTRKVVSDFLSTLIFYTSQYNEKKVEETLKYEINITQNDEVKHVEVTSNAIFLKYHDAMQKWSMATEAGQGTYLEKEGSLYKKAAILGRYQPMISAINMMQRIKNKNYDFREETVNIKLDELVSGTIIVTDNKKLTLAKLTKQLNNRDSAVLDFEYIINLSLQEDKALRTELMDSKEVKTLIVVYDSTLIDISSNRKLLNVASSMKNQKVIIVTNQKSVEKAKEIFSTGKVIKDEKNRLIDMTKETRDSILANTKVIFQGVEVTLGEILFNNSIEDVSGYVLYKMMHSNQNCIGKPIINLDFKPKLYVQRSVRQYFRDKFQAEKSEAAGSSRSMSGGAKRVPGYVTLGRRYLTSLYDLPPKVLLIGDPGIGKSTLLTQLTLKTKESWSKPGWIVRVNLLEHTKQFSEWKVDKTDIGALQCFRFLCQAALSKESDTLSRINITLVESNNTIYVKDFKGDEWTLFELKNFLNFYNSTETLIVLFDGFDEICPNYEDEVLMLMRAVKYFCRNHKVLVTSRPYYMKYNLLELLQFDTIFEIKPLKGREQHLYLTTLWDDQKILKNLDEGHLKNIDGFIRFMSQYKHEIRLLMKKSEISPSTTVNRQFFVVSLGKEIPLIIVYLSFIKYLKSNLSFAPSSVMDALNSLFYECCHSKLFKNEFVASPLHLNILVDYFHNKIKGCNLSPTTWSKTNESFDMYKHFLETKLIRIRYQDKTQNDMTKPDNILAYKRDFAEFMDKHKKLAAYAMYGECLFDSNGLKQINKMIQEVKEGEERTGIICNVLDDIPIFVHSTLKEYFAVEFICDLLKSEDNQAFLWDYILNEMFFNCNKNVLTTFDYKMKLDEELSIAVKKSHKLIFDLLLKQGRNKSGQIRSALCEAVRHDMTHFVEILFYSVIDVNLDKNNLMDFIKIVKENNMLIVAVKMDLVEPISCIIRAVTKVDKTKLITLFENIKKIDTEDIDSSSVSDYIQMIHQYVWTRMDINPDWENLSELSGQIYFI</sequence>
<evidence type="ECO:0000256" key="1">
    <source>
        <dbReference type="ARBA" id="ARBA00022737"/>
    </source>
</evidence>
<evidence type="ECO:0000313" key="4">
    <source>
        <dbReference type="Proteomes" id="UP001231518"/>
    </source>
</evidence>
<gene>
    <name evidence="3" type="ORF">PYW07_013383</name>
</gene>
<protein>
    <recommendedName>
        <fullName evidence="2">Nephrocystin 3-like N-terminal domain-containing protein</fullName>
    </recommendedName>
</protein>
<dbReference type="Gene3D" id="3.40.50.300">
    <property type="entry name" value="P-loop containing nucleotide triphosphate hydrolases"/>
    <property type="match status" value="1"/>
</dbReference>
<comment type="caution">
    <text evidence="3">The sequence shown here is derived from an EMBL/GenBank/DDBJ whole genome shotgun (WGS) entry which is preliminary data.</text>
</comment>
<name>A0AAD7Y6H3_MYTSE</name>
<keyword evidence="1" id="KW-0677">Repeat</keyword>
<dbReference type="InterPro" id="IPR056884">
    <property type="entry name" value="NPHP3-like_N"/>
</dbReference>
<reference evidence="3" key="1">
    <citation type="submission" date="2023-03" db="EMBL/GenBank/DDBJ databases">
        <title>Chromosome-level genomes of two armyworms, Mythimna separata and Mythimna loreyi, provide insights into the biosynthesis and reception of sex pheromones.</title>
        <authorList>
            <person name="Zhao H."/>
        </authorList>
    </citation>
    <scope>NUCLEOTIDE SEQUENCE</scope>
    <source>
        <strain evidence="3">BeijingLab</strain>
        <tissue evidence="3">Pupa</tissue>
    </source>
</reference>
<dbReference type="InterPro" id="IPR027417">
    <property type="entry name" value="P-loop_NTPase"/>
</dbReference>